<dbReference type="GO" id="GO:0009279">
    <property type="term" value="C:cell outer membrane"/>
    <property type="evidence" value="ECO:0007669"/>
    <property type="project" value="TreeGrafter"/>
</dbReference>
<evidence type="ECO:0000259" key="2">
    <source>
        <dbReference type="PROSITE" id="PS51127"/>
    </source>
</evidence>
<dbReference type="PROSITE" id="PS51127">
    <property type="entry name" value="BIG1"/>
    <property type="match status" value="1"/>
</dbReference>
<dbReference type="Gene3D" id="2.60.40.10">
    <property type="entry name" value="Immunoglobulins"/>
    <property type="match status" value="3"/>
</dbReference>
<dbReference type="PANTHER" id="PTHR39576:SF2">
    <property type="entry name" value="ATTACHING AND EFFACING PROTEIN HOMOLOG-RELATED"/>
    <property type="match status" value="1"/>
</dbReference>
<dbReference type="InterPro" id="IPR051715">
    <property type="entry name" value="Intimin-Invasin_domain"/>
</dbReference>
<name>A0A380D8T9_9GAMM</name>
<protein>
    <submittedName>
        <fullName evidence="3">Invasin</fullName>
    </submittedName>
</protein>
<dbReference type="InterPro" id="IPR013783">
    <property type="entry name" value="Ig-like_fold"/>
</dbReference>
<dbReference type="InterPro" id="IPR003344">
    <property type="entry name" value="Big_1_dom"/>
</dbReference>
<reference evidence="3 4" key="1">
    <citation type="submission" date="2018-06" db="EMBL/GenBank/DDBJ databases">
        <authorList>
            <consortium name="Pathogen Informatics"/>
            <person name="Doyle S."/>
        </authorList>
    </citation>
    <scope>NUCLEOTIDE SEQUENCE [LARGE SCALE GENOMIC DNA]</scope>
    <source>
        <strain evidence="3 4">NCTC11544</strain>
    </source>
</reference>
<dbReference type="PANTHER" id="PTHR39576">
    <property type="entry name" value="ATTACHING AND EFFACING PROTEIN HOMOLOG-RELATED-RELATED"/>
    <property type="match status" value="1"/>
</dbReference>
<dbReference type="AlphaFoldDB" id="A0A380D8T9"/>
<proteinExistence type="inferred from homology"/>
<dbReference type="SMART" id="SM00634">
    <property type="entry name" value="BID_1"/>
    <property type="match status" value="2"/>
</dbReference>
<evidence type="ECO:0000256" key="1">
    <source>
        <dbReference type="ARBA" id="ARBA00010116"/>
    </source>
</evidence>
<sequence length="313" mass="31987">MTAKAGDGIPRTVEVSFVADDSTAVITDANLNVGSGAVADGTMTNAVTARVTDVNGNPLANQTVTFNVLTEGATITPHEVQTGADGNAGATVTSLTVGTYIVTAEVNGKGASKDTAFVADTDDGDLAVVNNDAVANGTATDSVQAKVTDANNNPVSGVDVTFTACKGAKVVTETGADDSMAVILTASKNALSGNGKNTVNVKVRIVDPSGMLVVGVNVSFTITCRTDSVLLRGSNSISDKNGCVVTPMKSRKAQYLPFVILVRASANGYIDGRKLLKVFKYDAIDQISTGGSDGSCIFTTKPGGDYLAWRVCS</sequence>
<dbReference type="Proteomes" id="UP000255529">
    <property type="component" value="Unassembled WGS sequence"/>
</dbReference>
<evidence type="ECO:0000313" key="3">
    <source>
        <dbReference type="EMBL" id="SUJ85030.1"/>
    </source>
</evidence>
<dbReference type="Pfam" id="PF02369">
    <property type="entry name" value="Big_1"/>
    <property type="match status" value="2"/>
</dbReference>
<dbReference type="RefSeq" id="WP_172491200.1">
    <property type="nucleotide sequence ID" value="NZ_CAMKUF010000009.1"/>
</dbReference>
<gene>
    <name evidence="3" type="ORF">NCTC11544_05804</name>
</gene>
<organism evidence="3 4">
    <name type="scientific">Serratia quinivorans</name>
    <dbReference type="NCBI Taxonomy" id="137545"/>
    <lineage>
        <taxon>Bacteria</taxon>
        <taxon>Pseudomonadati</taxon>
        <taxon>Pseudomonadota</taxon>
        <taxon>Gammaproteobacteria</taxon>
        <taxon>Enterobacterales</taxon>
        <taxon>Yersiniaceae</taxon>
        <taxon>Serratia</taxon>
    </lineage>
</organism>
<dbReference type="EMBL" id="UGYN01000003">
    <property type="protein sequence ID" value="SUJ85030.1"/>
    <property type="molecule type" value="Genomic_DNA"/>
</dbReference>
<comment type="similarity">
    <text evidence="1">Belongs to the intimin/invasin family.</text>
</comment>
<feature type="domain" description="Big-1" evidence="2">
    <location>
        <begin position="28"/>
        <end position="121"/>
    </location>
</feature>
<evidence type="ECO:0000313" key="4">
    <source>
        <dbReference type="Proteomes" id="UP000255529"/>
    </source>
</evidence>
<accession>A0A380D8T9</accession>
<dbReference type="InterPro" id="IPR008964">
    <property type="entry name" value="Invasin/intimin_cell_adhesion"/>
</dbReference>
<dbReference type="SUPFAM" id="SSF49373">
    <property type="entry name" value="Invasin/intimin cell-adhesion fragments"/>
    <property type="match status" value="3"/>
</dbReference>